<keyword evidence="3" id="KW-0812">Transmembrane</keyword>
<feature type="compositionally biased region" description="Basic and acidic residues" evidence="2">
    <location>
        <begin position="1430"/>
        <end position="1442"/>
    </location>
</feature>
<feature type="region of interest" description="Disordered" evidence="2">
    <location>
        <begin position="67"/>
        <end position="94"/>
    </location>
</feature>
<dbReference type="OrthoDB" id="1562405at2759"/>
<feature type="compositionally biased region" description="Low complexity" evidence="2">
    <location>
        <begin position="3511"/>
        <end position="3523"/>
    </location>
</feature>
<feature type="region of interest" description="Disordered" evidence="2">
    <location>
        <begin position="1423"/>
        <end position="1452"/>
    </location>
</feature>
<feature type="compositionally biased region" description="Polar residues" evidence="2">
    <location>
        <begin position="3272"/>
        <end position="3282"/>
    </location>
</feature>
<feature type="compositionally biased region" description="Basic and acidic residues" evidence="2">
    <location>
        <begin position="2655"/>
        <end position="2675"/>
    </location>
</feature>
<feature type="domain" description="FMP27 WPPW motif-containing RBG unit" evidence="6">
    <location>
        <begin position="2295"/>
        <end position="2873"/>
    </location>
</feature>
<feature type="compositionally biased region" description="Low complexity" evidence="2">
    <location>
        <begin position="3320"/>
        <end position="3333"/>
    </location>
</feature>
<feature type="region of interest" description="Disordered" evidence="2">
    <location>
        <begin position="950"/>
        <end position="983"/>
    </location>
</feature>
<reference evidence="7 8" key="1">
    <citation type="journal article" date="2018" name="Mol. Biol. Evol.">
        <title>Broad Genomic Sampling Reveals a Smut Pathogenic Ancestry of the Fungal Clade Ustilaginomycotina.</title>
        <authorList>
            <person name="Kijpornyongpan T."/>
            <person name="Mondo S.J."/>
            <person name="Barry K."/>
            <person name="Sandor L."/>
            <person name="Lee J."/>
            <person name="Lipzen A."/>
            <person name="Pangilinan J."/>
            <person name="LaButti K."/>
            <person name="Hainaut M."/>
            <person name="Henrissat B."/>
            <person name="Grigoriev I.V."/>
            <person name="Spatafora J.W."/>
            <person name="Aime M.C."/>
        </authorList>
    </citation>
    <scope>NUCLEOTIDE SEQUENCE [LARGE SCALE GENOMIC DNA]</scope>
    <source>
        <strain evidence="7 8">MCA 3882</strain>
    </source>
</reference>
<keyword evidence="8" id="KW-1185">Reference proteome</keyword>
<gene>
    <name evidence="7" type="ORF">FA14DRAFT_160841</name>
</gene>
<feature type="region of interest" description="Disordered" evidence="2">
    <location>
        <begin position="2027"/>
        <end position="2072"/>
    </location>
</feature>
<feature type="region of interest" description="Disordered" evidence="2">
    <location>
        <begin position="2364"/>
        <end position="2390"/>
    </location>
</feature>
<feature type="compositionally biased region" description="Acidic residues" evidence="2">
    <location>
        <begin position="2685"/>
        <end position="2694"/>
    </location>
</feature>
<feature type="compositionally biased region" description="Polar residues" evidence="2">
    <location>
        <begin position="2039"/>
        <end position="2057"/>
    </location>
</feature>
<feature type="domain" description="FMP27 SW motif-containing RBG unit" evidence="5">
    <location>
        <begin position="1693"/>
        <end position="1797"/>
    </location>
</feature>
<feature type="region of interest" description="Disordered" evidence="2">
    <location>
        <begin position="411"/>
        <end position="436"/>
    </location>
</feature>
<feature type="compositionally biased region" description="Basic and acidic residues" evidence="2">
    <location>
        <begin position="2180"/>
        <end position="2203"/>
    </location>
</feature>
<feature type="compositionally biased region" description="Basic and acidic residues" evidence="2">
    <location>
        <begin position="168"/>
        <end position="197"/>
    </location>
</feature>
<dbReference type="InterPro" id="IPR019415">
    <property type="entry name" value="FMP27_SW_RBG"/>
</dbReference>
<dbReference type="RefSeq" id="XP_025356159.1">
    <property type="nucleotide sequence ID" value="XM_025498856.1"/>
</dbReference>
<feature type="compositionally biased region" description="Basic and acidic residues" evidence="2">
    <location>
        <begin position="3203"/>
        <end position="3229"/>
    </location>
</feature>
<dbReference type="Pfam" id="PF10344">
    <property type="entry name" value="Hobbit"/>
    <property type="match status" value="1"/>
</dbReference>
<feature type="compositionally biased region" description="Basic and acidic residues" evidence="2">
    <location>
        <begin position="3583"/>
        <end position="3601"/>
    </location>
</feature>
<dbReference type="STRING" id="1280837.A0A316VDU6"/>
<feature type="region of interest" description="Disordered" evidence="2">
    <location>
        <begin position="1153"/>
        <end position="1182"/>
    </location>
</feature>
<feature type="region of interest" description="Disordered" evidence="2">
    <location>
        <begin position="3246"/>
        <end position="3363"/>
    </location>
</feature>
<dbReference type="GeneID" id="37020637"/>
<feature type="region of interest" description="Disordered" evidence="2">
    <location>
        <begin position="3471"/>
        <end position="3491"/>
    </location>
</feature>
<dbReference type="InterPro" id="IPR019441">
    <property type="entry name" value="FMP27/BLTP2/Hobbit_GFWDK_RBG"/>
</dbReference>
<dbReference type="EMBL" id="KZ819603">
    <property type="protein sequence ID" value="PWN35857.1"/>
    <property type="molecule type" value="Genomic_DNA"/>
</dbReference>
<name>A0A316VDU6_9BASI</name>
<feature type="region of interest" description="Disordered" evidence="2">
    <location>
        <begin position="2512"/>
        <end position="2540"/>
    </location>
</feature>
<evidence type="ECO:0000256" key="2">
    <source>
        <dbReference type="SAM" id="MobiDB-lite"/>
    </source>
</evidence>
<feature type="transmembrane region" description="Helical" evidence="3">
    <location>
        <begin position="15"/>
        <end position="37"/>
    </location>
</feature>
<evidence type="ECO:0000256" key="3">
    <source>
        <dbReference type="SAM" id="Phobius"/>
    </source>
</evidence>
<keyword evidence="3" id="KW-0472">Membrane</keyword>
<feature type="region of interest" description="Disordered" evidence="2">
    <location>
        <begin position="2655"/>
        <end position="2717"/>
    </location>
</feature>
<dbReference type="PANTHER" id="PTHR15678:SF6">
    <property type="entry name" value="BRIDGE-LIKE LIPID TRANSFER PROTEIN FAMILY MEMBER 2"/>
    <property type="match status" value="1"/>
</dbReference>
<dbReference type="SMART" id="SM01215">
    <property type="entry name" value="Fmp27_SW"/>
    <property type="match status" value="1"/>
</dbReference>
<dbReference type="SMART" id="SM01214">
    <property type="entry name" value="Fmp27_GFWDK"/>
    <property type="match status" value="1"/>
</dbReference>
<feature type="region of interest" description="Disordered" evidence="2">
    <location>
        <begin position="2438"/>
        <end position="2465"/>
    </location>
</feature>
<protein>
    <submittedName>
        <fullName evidence="7">Uncharacterized protein</fullName>
    </submittedName>
</protein>
<feature type="region of interest" description="Disordered" evidence="2">
    <location>
        <begin position="3511"/>
        <end position="3635"/>
    </location>
</feature>
<dbReference type="Proteomes" id="UP000245771">
    <property type="component" value="Unassembled WGS sequence"/>
</dbReference>
<feature type="compositionally biased region" description="Basic and acidic residues" evidence="2">
    <location>
        <begin position="414"/>
        <end position="423"/>
    </location>
</feature>
<feature type="transmembrane region" description="Helical" evidence="3">
    <location>
        <begin position="272"/>
        <end position="298"/>
    </location>
</feature>
<keyword evidence="1" id="KW-0175">Coiled coil</keyword>
<feature type="compositionally biased region" description="Polar residues" evidence="2">
    <location>
        <begin position="1020"/>
        <end position="1029"/>
    </location>
</feature>
<feature type="compositionally biased region" description="Low complexity" evidence="2">
    <location>
        <begin position="1164"/>
        <end position="1173"/>
    </location>
</feature>
<feature type="compositionally biased region" description="Gly residues" evidence="2">
    <location>
        <begin position="3337"/>
        <end position="3351"/>
    </location>
</feature>
<feature type="region of interest" description="Disordered" evidence="2">
    <location>
        <begin position="998"/>
        <end position="1029"/>
    </location>
</feature>
<feature type="region of interest" description="Disordered" evidence="2">
    <location>
        <begin position="122"/>
        <end position="152"/>
    </location>
</feature>
<organism evidence="7 8">
    <name type="scientific">Meira miltonrushii</name>
    <dbReference type="NCBI Taxonomy" id="1280837"/>
    <lineage>
        <taxon>Eukaryota</taxon>
        <taxon>Fungi</taxon>
        <taxon>Dikarya</taxon>
        <taxon>Basidiomycota</taxon>
        <taxon>Ustilaginomycotina</taxon>
        <taxon>Exobasidiomycetes</taxon>
        <taxon>Exobasidiales</taxon>
        <taxon>Brachybasidiaceae</taxon>
        <taxon>Meira</taxon>
    </lineage>
</organism>
<feature type="compositionally biased region" description="Basic residues" evidence="2">
    <location>
        <begin position="1003"/>
        <end position="1019"/>
    </location>
</feature>
<feature type="compositionally biased region" description="Basic and acidic residues" evidence="2">
    <location>
        <begin position="3289"/>
        <end position="3299"/>
    </location>
</feature>
<feature type="region of interest" description="Disordered" evidence="2">
    <location>
        <begin position="3203"/>
        <end position="3234"/>
    </location>
</feature>
<proteinExistence type="predicted"/>
<evidence type="ECO:0000259" key="5">
    <source>
        <dbReference type="SMART" id="SM01215"/>
    </source>
</evidence>
<keyword evidence="3" id="KW-1133">Transmembrane helix</keyword>
<dbReference type="InParanoid" id="A0A316VDU6"/>
<feature type="compositionally biased region" description="Basic and acidic residues" evidence="2">
    <location>
        <begin position="2522"/>
        <end position="2536"/>
    </location>
</feature>
<dbReference type="PANTHER" id="PTHR15678">
    <property type="entry name" value="ANTIGEN MLAA-22-RELATED"/>
    <property type="match status" value="1"/>
</dbReference>
<feature type="region of interest" description="Disordered" evidence="2">
    <location>
        <begin position="165"/>
        <end position="255"/>
    </location>
</feature>
<dbReference type="FunCoup" id="A0A316VDU6">
    <property type="interactions" value="177"/>
</dbReference>
<evidence type="ECO:0000313" key="7">
    <source>
        <dbReference type="EMBL" id="PWN35857.1"/>
    </source>
</evidence>
<feature type="domain" description="FMP27/BLTP2/Hobbit GFWDK motif-containing RBG unit" evidence="4">
    <location>
        <begin position="1815"/>
        <end position="1973"/>
    </location>
</feature>
<feature type="region of interest" description="Disordered" evidence="2">
    <location>
        <begin position="2178"/>
        <end position="2208"/>
    </location>
</feature>
<feature type="compositionally biased region" description="Polar residues" evidence="2">
    <location>
        <begin position="424"/>
        <end position="436"/>
    </location>
</feature>
<dbReference type="InterPro" id="IPR019449">
    <property type="entry name" value="FMP27_WPPW_RBG"/>
</dbReference>
<evidence type="ECO:0000259" key="6">
    <source>
        <dbReference type="SMART" id="SM01216"/>
    </source>
</evidence>
<sequence>MEGVQDTQNKDGGNVWRLSLTIVLLGIITLFFFRSILPRIPRLFFRGRLRIKRIGLRGIRGIEWQTQGFNSDSGSAPTSSRKRSSLSSLDGENNSTGGLGIKVRHVYLTLRWISGEDHSFYERSEKKDDSQPLGDGDEEPKPSSLGVTPKRNTALITVHIDGIGVNLPRKDDTNTKEKQGKQEERAKKEEEARKQAVEEEEEERLQALMSSRPSSPRPDAKRPDGKTNQTVSPMPAFSAAMGRAPRTPPETSSATVPFRSWNQWIAFIRYTLWPALCFIALRLFRSLAYLLFSILPLLSRVIDVEIRRVEVYAAEQDAVLRIQEMDLGAHMDVVPATGHSEVELGVEQEQKKNNLQERLASLLSLLHVSIGSGARGAATIALDGFPGLRANLRIAVHGVQMFDAARARHVRTRKSSEEGRTIERTPNTSSSFTLGSAQEHQWKSFSEFQNVTTSPNPQRGLHKAASEVNLFSEAKVDSRKRWAGRWTDWALEKTPNSDFMPHTSWDQGEPECKEQPIPANARLLAMQDITSFSVGFILGKAVSAKDSLHLSLSLAPVTIGGDAFVGMAERIQDEKAQRINNLQEPVQEPPKGSKSLRSSPRIAELLEMFGSISVSVPSVLVDMSSKSSFTALSAAEANPSDAYLPSSIQMLTEIAGFKLSITTSRLPDEMHQSFLGTCGLKNYKAAIARRALSGGLRWTLGRRRAAFVEHRRVFAFSASLAQVDVRLGIDGNRPQSKLMNMSDLSVKMRSSWTPIGLLIIGPSNACFAGDPNEQAVVLDAKMKSLNGNVKMQHLCSLLTFFRYRQAERLQYRQEIGVAGVAGVAAKEQFKEPKHHNSSQNESMMRQIPRFHIGIELSEMSYCFDASELIQIGNEKPTLDLMVEVPKVSFHAEGNYQDQCVRRSENERKAAWKALAKDELEWSLKPRSKLNNAPVDGSSISAATKPGGYFDWRRGSLSGASPRSPDSVESPPIPSPSETQNKPMTMNEALEKMRQIQEMEKNPKKSHKPRAHRGSIKKSHLSATSVNSPTHNLRCQSTCSFDHIKMFWVMDGHDISSQRRARDGEDRFPSFVDQMPLRGKTHRHVLALNDFEAVCSMSVPGDQELIGNHVTLMTDRRSIDVRTSLEEVDLDMWHTSSLDATRACLQAISNASKKVQLSEKDNGTEENNQESSPQESDDQNLPPLIDLLKPNSSLYFSVGTIVAHLGGSDTRCDPGMFRGIGVDIKRAIFQAAVAKLEPRKLNDPTHYSMGARSALDLPEDQRTSVTALAVRHGKAASVKLNVFQMGVFPLLDAQMATAQHIGGNGADDDSDIEHKYNFDADTFGSPSIIAPAVWDFQRTRPQHTKQHRLHARFRQQDRSNFILWVPKFALRANLVPKDHKTNKIGKHTEELQIVTEDSNLVSLKIEMLHTYCALVAIASLKSLKPTSPSKKSSDTDSKNDAKQAQKTKKKVTRKYQIPSYHAALRISDIQIAVALPSDVNLFIRIQHVELVHAHHGDSSIGFERLMCAVESPEVPSKGMWEELARMRDCKVRLEEGKEDGTPMRVKVNVDGISFRVPFNYTVHPIIDSTVVSVKTTKQLVHQFIKGGNDSVIIPVAEEAKHLPIIDVKVRIFSIEAEDDPFETRLNIIWRSGGDENQARSERESAFQEKVHALENLRTNDPSSETIATMTTTASESDVLEDDKLRRQAKVSIEEARTRLDAFNASSWARRFGNAQAEQARREEANVRRIYGRLPPHAMLQNDMPIKLAPRSRAAPLFRSTMTRLHIVMSPPSFPESKLRDFLYEQGDEIPRDMEYSLLIPLHMKLRMDEWKIDLRDYPMPLLHFPPINRNTQPDTLAAVELEMDFCIAEQLGSDKALRHISAIVVPAATGRPDAVEYGISVPRMSMPTKFYGSPVLNINSSYPTRLVWGQSVQPAIHDVIRVFEGITSPPHDPSPRIGFWDKMSLIMQGALKVQFPGDGQFHVYLKGSRDPYHILGHGAGWVKCWRGNVELRLGFENPQKEVFQILSDEYILAIPNLKDYIDRAAIGTESRDAEEESSSHGKNGPSSYKRAQSSNDALSDSEKAKHGGHKAPTIASSLASTHHRYMRDPEFKKICMKLTNGVRWGFGLILERTCTEDSCVQKVKCQGAPFYRVCRFWTRKKHWQVYTRSIEYVDTLPDDQKGDSFDGWRTHHLHFSVSIDSPRDGEDDRAGEHREDDRSKKSSTEPEPNANAVNNLYFTPLAWEHFWAWMRLFDSALSLPIRQGKLFPGSLEQSPKFGRHLGTIKYHFNIAPLLISHLYPQANKMDWARGRTTLIGVKARMATFHMDFHQRQQEIVVDRPELGGQRKTFHKPFYEAEVDLSNINFRTLAGQFQEPDKRLVPLQDVDENEDHDHDNIFFDGEDEDESGPSDRDLEWYDLHDFVELDWAPPEGGRQPRIRLIEAMSCPRFSYYRRIESKDERVQRTKGEKSPDDQDNNNETAKLENTKFGHENTHVCLVGIAPTPPKVQIALAEARLDILNTQLKNFLSKSGGEPLNEEFMGGEGRAKAETERAKKASSEEEQDLHKKIKLVREYIKLLSTIQHKVFDIDENHENEPEHLAHTSEGITEMPGSHSSLSGNDALHEWQAFDNRYFIHNPVIFYSNQTRDVLLKYYLSSRKRRGVVHSLSARAVRTIRDIGKEGNGEGEGKDVNKRESQHRTYSSSTGQTEEDSDEEEGTTPTPNATESKIKNRSRSASENLDGILKDAVEYMMPNDEGEKNEEGVQNGDEGRDKAWQAESRAAFAALMETCNPQEGISDEFEVRRSNVCVVLKPQIVLRSLVDDKSTVIITAARARLRNYSVKDPRVEEDSVNERVLYRNFMGVDALQGFHPSKKCSFVNNRARGSSHFVYVPLETLIDVKYETSDFDRICPRTDAIVQYDKFNKLRLNDPNHPVAASNSDDEKTGEDDVKDETDHSDHLRHTMDLIKVHCPRYSVSANADQFGAIYNVVTDLLLYRDPAYREHAKKLEVMMFSYDLSDVEALADLVQSLQIRIRHARELHSQYELHFELLNDQGRLDFLGLKAEINDMQDELNLLLEAITQADDNSDKEKKSALRLEANARDVAWNMMGNKDGELLAKMSIRSVNYVWMNKADNSVQNSLTVGDLNAVNVDPNAVFQEIITKYNSPDHHPMKENGMLLIGAWSVLPPVGGIAIVDHFELHLHPLRIQIERKIGRQIEEYIFGSMREKRKEREEIEDQGEHDQKGDGKGDQKSIRGKGILTKRFKQLKGAISGHGHSSNSKDQNGEHDQPQEEEPSPTQSGQSSPRKATKPLPSDRKSIEGRRSMNLHRTSSRSLLNHEDRSKSLSYYGSSGQLSNSTNKDGGGGENGGDGGGSDGESEEESGQRAIASRNAIEMRERASKTVTFVSVKVSQTIFCLSYKSEKQKSIVDLYDLVFKSPKLEYRNRTWAHADLANHLKRDIIKAAWRQRSTLIKGVISHRKPPATQRVAQAAMTLTRSRNHITPLSGSNGQSPTSEMRNALTGAIEYPLKKAASLTSSSSLKKSSSNSETVHGTEEGSTSPNGEPYGVRSDGDRQSHRSSSMSTGDGKRKSSSTDVLRNRRKSSSSAAHDDRQRISSSSEQRRTPEFRLLVDPPSFSTTDSHGSLSSNSAAQQQQTNSSN</sequence>
<accession>A0A316VDU6</accession>
<dbReference type="SMART" id="SM01216">
    <property type="entry name" value="Fmp27_WPPW"/>
    <property type="match status" value="1"/>
</dbReference>
<feature type="compositionally biased region" description="Basic and acidic residues" evidence="2">
    <location>
        <begin position="2438"/>
        <end position="2450"/>
    </location>
</feature>
<feature type="compositionally biased region" description="Low complexity" evidence="2">
    <location>
        <begin position="3619"/>
        <end position="3635"/>
    </location>
</feature>
<feature type="coiled-coil region" evidence="1">
    <location>
        <begin position="2996"/>
        <end position="3062"/>
    </location>
</feature>
<evidence type="ECO:0000259" key="4">
    <source>
        <dbReference type="SMART" id="SM01214"/>
    </source>
</evidence>
<feature type="region of interest" description="Disordered" evidence="2">
    <location>
        <begin position="2905"/>
        <end position="2933"/>
    </location>
</feature>
<evidence type="ECO:0000256" key="1">
    <source>
        <dbReference type="SAM" id="Coils"/>
    </source>
</evidence>
<dbReference type="InterPro" id="IPR045167">
    <property type="entry name" value="Hobbit"/>
</dbReference>
<evidence type="ECO:0000313" key="8">
    <source>
        <dbReference type="Proteomes" id="UP000245771"/>
    </source>
</evidence>